<dbReference type="Gene3D" id="3.40.50.620">
    <property type="entry name" value="HUPs"/>
    <property type="match status" value="1"/>
</dbReference>
<dbReference type="PATRIC" id="fig|186479.3.peg.3771"/>
<evidence type="ECO:0000256" key="3">
    <source>
        <dbReference type="ARBA" id="ARBA00022888"/>
    </source>
</evidence>
<keyword evidence="3" id="KW-0061">Asparagine biosynthesis</keyword>
<keyword evidence="7" id="KW-1185">Reference proteome</keyword>
<dbReference type="InterPro" id="IPR001962">
    <property type="entry name" value="Asn_synthase"/>
</dbReference>
<dbReference type="EMBL" id="LJCR01002031">
    <property type="protein sequence ID" value="KPV49348.1"/>
    <property type="molecule type" value="Genomic_DNA"/>
</dbReference>
<dbReference type="GO" id="GO:0005829">
    <property type="term" value="C:cytosol"/>
    <property type="evidence" value="ECO:0007669"/>
    <property type="project" value="TreeGrafter"/>
</dbReference>
<dbReference type="SUPFAM" id="SSF52402">
    <property type="entry name" value="Adenine nucleotide alpha hydrolases-like"/>
    <property type="match status" value="1"/>
</dbReference>
<dbReference type="PANTHER" id="PTHR43284:SF1">
    <property type="entry name" value="ASPARAGINE SYNTHETASE"/>
    <property type="match status" value="1"/>
</dbReference>
<accession>A0A0P9EYT2</accession>
<dbReference type="GO" id="GO:0006529">
    <property type="term" value="P:asparagine biosynthetic process"/>
    <property type="evidence" value="ECO:0007669"/>
    <property type="project" value="UniProtKB-KW"/>
</dbReference>
<dbReference type="PANTHER" id="PTHR43284">
    <property type="entry name" value="ASPARAGINE SYNTHETASE (GLUTAMINE-HYDROLYZING)"/>
    <property type="match status" value="1"/>
</dbReference>
<evidence type="ECO:0000256" key="2">
    <source>
        <dbReference type="ARBA" id="ARBA00012737"/>
    </source>
</evidence>
<evidence type="ECO:0000313" key="7">
    <source>
        <dbReference type="Proteomes" id="UP000050509"/>
    </source>
</evidence>
<dbReference type="CDD" id="cd01991">
    <property type="entry name" value="Asn_synthase_B_C"/>
    <property type="match status" value="1"/>
</dbReference>
<evidence type="ECO:0000259" key="5">
    <source>
        <dbReference type="Pfam" id="PF00733"/>
    </source>
</evidence>
<protein>
    <recommendedName>
        <fullName evidence="2">asparagine synthase (glutamine-hydrolyzing)</fullName>
        <ecNumber evidence="2">6.3.5.4</ecNumber>
    </recommendedName>
</protein>
<feature type="non-terminal residue" evidence="6">
    <location>
        <position position="1"/>
    </location>
</feature>
<keyword evidence="3" id="KW-0028">Amino-acid biosynthesis</keyword>
<evidence type="ECO:0000256" key="1">
    <source>
        <dbReference type="ARBA" id="ARBA00005187"/>
    </source>
</evidence>
<dbReference type="AlphaFoldDB" id="A0A0P9EYT2"/>
<dbReference type="InterPro" id="IPR051786">
    <property type="entry name" value="ASN_synthetase/amidase"/>
</dbReference>
<comment type="pathway">
    <text evidence="1">Amino-acid biosynthesis; L-asparagine biosynthesis; L-asparagine from L-aspartate (L-Gln route): step 1/1.</text>
</comment>
<organism evidence="6 7">
    <name type="scientific">Kouleothrix aurantiaca</name>
    <dbReference type="NCBI Taxonomy" id="186479"/>
    <lineage>
        <taxon>Bacteria</taxon>
        <taxon>Bacillati</taxon>
        <taxon>Chloroflexota</taxon>
        <taxon>Chloroflexia</taxon>
        <taxon>Chloroflexales</taxon>
        <taxon>Roseiflexineae</taxon>
        <taxon>Roseiflexaceae</taxon>
        <taxon>Kouleothrix</taxon>
    </lineage>
</organism>
<feature type="domain" description="Asparagine synthetase" evidence="5">
    <location>
        <begin position="2"/>
        <end position="125"/>
    </location>
</feature>
<reference evidence="6 7" key="1">
    <citation type="submission" date="2015-09" db="EMBL/GenBank/DDBJ databases">
        <title>Draft genome sequence of Kouleothrix aurantiaca JCM 19913.</title>
        <authorList>
            <person name="Hemp J."/>
        </authorList>
    </citation>
    <scope>NUCLEOTIDE SEQUENCE [LARGE SCALE GENOMIC DNA]</scope>
    <source>
        <strain evidence="6 7">COM-B</strain>
    </source>
</reference>
<name>A0A0P9EYT2_9CHLR</name>
<dbReference type="Proteomes" id="UP000050509">
    <property type="component" value="Unassembled WGS sequence"/>
</dbReference>
<evidence type="ECO:0000313" key="6">
    <source>
        <dbReference type="EMBL" id="KPV49348.1"/>
    </source>
</evidence>
<proteinExistence type="predicted"/>
<dbReference type="GO" id="GO:0004066">
    <property type="term" value="F:asparagine synthase (glutamine-hydrolyzing) activity"/>
    <property type="evidence" value="ECO:0007669"/>
    <property type="project" value="UniProtKB-EC"/>
</dbReference>
<sequence>TGMAVSLEARVPLLDHRVVEFAWRLPLALKVRNGERKWILRQVLNRYVPRQLIDRPKMGFAVPLDEWLRGPLRAWGEALLDARRLRDEGFFHAAPIRAAWDEHQSGRRNNGFYLWDVLMFQAWLEHWGAVPALSGRLVQEVAGMA</sequence>
<comment type="catalytic activity">
    <reaction evidence="4">
        <text>L-aspartate + L-glutamine + ATP + H2O = L-asparagine + L-glutamate + AMP + diphosphate + H(+)</text>
        <dbReference type="Rhea" id="RHEA:12228"/>
        <dbReference type="ChEBI" id="CHEBI:15377"/>
        <dbReference type="ChEBI" id="CHEBI:15378"/>
        <dbReference type="ChEBI" id="CHEBI:29985"/>
        <dbReference type="ChEBI" id="CHEBI:29991"/>
        <dbReference type="ChEBI" id="CHEBI:30616"/>
        <dbReference type="ChEBI" id="CHEBI:33019"/>
        <dbReference type="ChEBI" id="CHEBI:58048"/>
        <dbReference type="ChEBI" id="CHEBI:58359"/>
        <dbReference type="ChEBI" id="CHEBI:456215"/>
        <dbReference type="EC" id="6.3.5.4"/>
    </reaction>
</comment>
<comment type="caution">
    <text evidence="6">The sequence shown here is derived from an EMBL/GenBank/DDBJ whole genome shotgun (WGS) entry which is preliminary data.</text>
</comment>
<dbReference type="EC" id="6.3.5.4" evidence="2"/>
<evidence type="ECO:0000256" key="4">
    <source>
        <dbReference type="ARBA" id="ARBA00048741"/>
    </source>
</evidence>
<dbReference type="Pfam" id="PF00733">
    <property type="entry name" value="Asn_synthase"/>
    <property type="match status" value="1"/>
</dbReference>
<gene>
    <name evidence="6" type="ORF">SE17_33165</name>
</gene>
<dbReference type="InterPro" id="IPR014729">
    <property type="entry name" value="Rossmann-like_a/b/a_fold"/>
</dbReference>